<name>A0A6I6MFV5_9CAUL</name>
<dbReference type="CDD" id="cd03801">
    <property type="entry name" value="GT4_PimA-like"/>
    <property type="match status" value="1"/>
</dbReference>
<dbReference type="AlphaFoldDB" id="A0A6I6MFV5"/>
<dbReference type="EC" id="2.4.1.-" evidence="2"/>
<keyword evidence="2" id="KW-0808">Transferase</keyword>
<dbReference type="Pfam" id="PF00534">
    <property type="entry name" value="Glycos_transf_1"/>
    <property type="match status" value="1"/>
</dbReference>
<proteinExistence type="predicted"/>
<dbReference type="SUPFAM" id="SSF53756">
    <property type="entry name" value="UDP-Glycosyltransferase/glycogen phosphorylase"/>
    <property type="match status" value="1"/>
</dbReference>
<dbReference type="Proteomes" id="UP000431269">
    <property type="component" value="Chromosome"/>
</dbReference>
<protein>
    <submittedName>
        <fullName evidence="2">Glycosyltransferase KanE</fullName>
        <ecNumber evidence="2">2.4.1.-</ecNumber>
    </submittedName>
</protein>
<evidence type="ECO:0000313" key="2">
    <source>
        <dbReference type="EMBL" id="QGZ93400.1"/>
    </source>
</evidence>
<evidence type="ECO:0000259" key="1">
    <source>
        <dbReference type="Pfam" id="PF00534"/>
    </source>
</evidence>
<dbReference type="Gene3D" id="3.40.50.2000">
    <property type="entry name" value="Glycogen Phosphorylase B"/>
    <property type="match status" value="2"/>
</dbReference>
<feature type="domain" description="Glycosyl transferase family 1" evidence="1">
    <location>
        <begin position="196"/>
        <end position="356"/>
    </location>
</feature>
<dbReference type="GO" id="GO:0016758">
    <property type="term" value="F:hexosyltransferase activity"/>
    <property type="evidence" value="ECO:0007669"/>
    <property type="project" value="TreeGrafter"/>
</dbReference>
<keyword evidence="3" id="KW-1185">Reference proteome</keyword>
<reference evidence="3" key="1">
    <citation type="submission" date="2019-12" db="EMBL/GenBank/DDBJ databases">
        <title>Complete genome of Terracaulis silvestris 0127_4.</title>
        <authorList>
            <person name="Vieira S."/>
            <person name="Riedel T."/>
            <person name="Sproer C."/>
            <person name="Pascual J."/>
            <person name="Boedeker C."/>
            <person name="Overmann J."/>
        </authorList>
    </citation>
    <scope>NUCLEOTIDE SEQUENCE [LARGE SCALE GENOMIC DNA]</scope>
    <source>
        <strain evidence="3">0127_4</strain>
    </source>
</reference>
<keyword evidence="2" id="KW-0328">Glycosyltransferase</keyword>
<dbReference type="PANTHER" id="PTHR45947:SF3">
    <property type="entry name" value="SULFOQUINOVOSYL TRANSFERASE SQD2"/>
    <property type="match status" value="1"/>
</dbReference>
<organism evidence="2 3">
    <name type="scientific">Terricaulis silvestris</name>
    <dbReference type="NCBI Taxonomy" id="2686094"/>
    <lineage>
        <taxon>Bacteria</taxon>
        <taxon>Pseudomonadati</taxon>
        <taxon>Pseudomonadota</taxon>
        <taxon>Alphaproteobacteria</taxon>
        <taxon>Caulobacterales</taxon>
        <taxon>Caulobacteraceae</taxon>
        <taxon>Terricaulis</taxon>
    </lineage>
</organism>
<dbReference type="InterPro" id="IPR050194">
    <property type="entry name" value="Glycosyltransferase_grp1"/>
</dbReference>
<dbReference type="PANTHER" id="PTHR45947">
    <property type="entry name" value="SULFOQUINOVOSYL TRANSFERASE SQD2"/>
    <property type="match status" value="1"/>
</dbReference>
<dbReference type="KEGG" id="tsv:DSM104635_00210"/>
<dbReference type="InterPro" id="IPR001296">
    <property type="entry name" value="Glyco_trans_1"/>
</dbReference>
<sequence>MRLAVLTSHPIQYNAPWFRELARSTDMTVYFAHKATPQQQAAAGFGTAFEWDVDILTGYAHEFLRNAALDPGTHHFLGCDTPGIGARLREGNFDALLVTGWNLKSYWQGILAAKRRGVPILVRGDSQLETPRAAVTLAVKSIAYPPLLRLFDAALYVGQRNLAYWRRYHYPVQRLFFSPHCVDNFYFASRATQHSRNTLRARLGIANLTPVALFAGKLLAFKRPQDLVSAAAQVRSQGADLNVVFAGSGEQEGQLRAQAQQLGVPAHFIGFQNQSEMPAAYAASDVLVLPSSGEETWGLVANEALACARPIIVTEACGCAPDLAGDGTTGRVVPVKSPNALSAALQHILGAPPAHETIATKIALYSPEAAAAGVKDAALAVLRKDAPQS</sequence>
<dbReference type="EMBL" id="CP047045">
    <property type="protein sequence ID" value="QGZ93400.1"/>
    <property type="molecule type" value="Genomic_DNA"/>
</dbReference>
<accession>A0A6I6MFV5</accession>
<gene>
    <name evidence="2" type="primary">kanE_2</name>
    <name evidence="2" type="ORF">DSM104635_00210</name>
</gene>
<evidence type="ECO:0000313" key="3">
    <source>
        <dbReference type="Proteomes" id="UP000431269"/>
    </source>
</evidence>